<dbReference type="RefSeq" id="WP_394839226.1">
    <property type="nucleotide sequence ID" value="NZ_CP089929.1"/>
</dbReference>
<dbReference type="SUPFAM" id="SSF143120">
    <property type="entry name" value="YefM-like"/>
    <property type="match status" value="1"/>
</dbReference>
<comment type="similarity">
    <text evidence="1 2">Belongs to the phD/YefM antitoxin family.</text>
</comment>
<dbReference type="Proteomes" id="UP001374803">
    <property type="component" value="Chromosome"/>
</dbReference>
<name>A0ABZ2LJ26_9BACT</name>
<proteinExistence type="inferred from homology"/>
<evidence type="ECO:0000256" key="2">
    <source>
        <dbReference type="RuleBase" id="RU362080"/>
    </source>
</evidence>
<dbReference type="Gene3D" id="3.40.1620.10">
    <property type="entry name" value="YefM-like domain"/>
    <property type="match status" value="1"/>
</dbReference>
<dbReference type="InterPro" id="IPR036165">
    <property type="entry name" value="YefM-like_sf"/>
</dbReference>
<organism evidence="3 4">
    <name type="scientific">Pendulispora rubella</name>
    <dbReference type="NCBI Taxonomy" id="2741070"/>
    <lineage>
        <taxon>Bacteria</taxon>
        <taxon>Pseudomonadati</taxon>
        <taxon>Myxococcota</taxon>
        <taxon>Myxococcia</taxon>
        <taxon>Myxococcales</taxon>
        <taxon>Sorangiineae</taxon>
        <taxon>Pendulisporaceae</taxon>
        <taxon>Pendulispora</taxon>
    </lineage>
</organism>
<gene>
    <name evidence="3" type="ORF">LVJ94_20265</name>
</gene>
<evidence type="ECO:0000256" key="1">
    <source>
        <dbReference type="ARBA" id="ARBA00009981"/>
    </source>
</evidence>
<dbReference type="NCBIfam" id="TIGR01552">
    <property type="entry name" value="phd_fam"/>
    <property type="match status" value="1"/>
</dbReference>
<keyword evidence="4" id="KW-1185">Reference proteome</keyword>
<sequence>MKRVTVSVAREQFASLLEEVETGGEVELVRRGRPIAAMVPIEAARRLNAAKGYRAWLAEYADVDLSVLEPDEERSK</sequence>
<accession>A0ABZ2LJ26</accession>
<evidence type="ECO:0000313" key="3">
    <source>
        <dbReference type="EMBL" id="WXB09554.1"/>
    </source>
</evidence>
<dbReference type="EMBL" id="CP089983">
    <property type="protein sequence ID" value="WXB09554.1"/>
    <property type="molecule type" value="Genomic_DNA"/>
</dbReference>
<comment type="function">
    <text evidence="2">Antitoxin component of a type II toxin-antitoxin (TA) system.</text>
</comment>
<dbReference type="Pfam" id="PF02604">
    <property type="entry name" value="PhdYeFM_antitox"/>
    <property type="match status" value="1"/>
</dbReference>
<evidence type="ECO:0000313" key="4">
    <source>
        <dbReference type="Proteomes" id="UP001374803"/>
    </source>
</evidence>
<dbReference type="InterPro" id="IPR006442">
    <property type="entry name" value="Antitoxin_Phd/YefM"/>
</dbReference>
<reference evidence="3" key="1">
    <citation type="submission" date="2021-12" db="EMBL/GenBank/DDBJ databases">
        <title>Discovery of the Pendulisporaceae a myxobacterial family with distinct sporulation behavior and unique specialized metabolism.</title>
        <authorList>
            <person name="Garcia R."/>
            <person name="Popoff A."/>
            <person name="Bader C.D."/>
            <person name="Loehr J."/>
            <person name="Walesch S."/>
            <person name="Walt C."/>
            <person name="Boldt J."/>
            <person name="Bunk B."/>
            <person name="Haeckl F.J.F.P.J."/>
            <person name="Gunesch A.P."/>
            <person name="Birkelbach J."/>
            <person name="Nuebel U."/>
            <person name="Pietschmann T."/>
            <person name="Bach T."/>
            <person name="Mueller R."/>
        </authorList>
    </citation>
    <scope>NUCLEOTIDE SEQUENCE</scope>
    <source>
        <strain evidence="3">MSr11367</strain>
    </source>
</reference>
<protein>
    <recommendedName>
        <fullName evidence="2">Antitoxin</fullName>
    </recommendedName>
</protein>